<proteinExistence type="inferred from homology"/>
<evidence type="ECO:0000256" key="2">
    <source>
        <dbReference type="ARBA" id="ARBA00005336"/>
    </source>
</evidence>
<organism evidence="9 10">
    <name type="scientific">Candidatus Nealsonbacteria bacterium RIFCSPLOWO2_01_FULL_43_32</name>
    <dbReference type="NCBI Taxonomy" id="1801672"/>
    <lineage>
        <taxon>Bacteria</taxon>
        <taxon>Candidatus Nealsoniibacteriota</taxon>
    </lineage>
</organism>
<feature type="domain" description="Glycoside hydrolase family 3 N-terminal" evidence="8">
    <location>
        <begin position="424"/>
        <end position="731"/>
    </location>
</feature>
<evidence type="ECO:0000256" key="7">
    <source>
        <dbReference type="SAM" id="Phobius"/>
    </source>
</evidence>
<dbReference type="SUPFAM" id="SSF51445">
    <property type="entry name" value="(Trans)glycosidases"/>
    <property type="match status" value="1"/>
</dbReference>
<gene>
    <name evidence="9" type="ORF">A2896_02965</name>
</gene>
<dbReference type="InterPro" id="IPR017853">
    <property type="entry name" value="GH"/>
</dbReference>
<protein>
    <recommendedName>
        <fullName evidence="3">beta-N-acetylhexosaminidase</fullName>
        <ecNumber evidence="3">3.2.1.52</ecNumber>
    </recommendedName>
</protein>
<accession>A0A1G2EDH6</accession>
<evidence type="ECO:0000256" key="4">
    <source>
        <dbReference type="ARBA" id="ARBA00022801"/>
    </source>
</evidence>
<dbReference type="GO" id="GO:0009254">
    <property type="term" value="P:peptidoglycan turnover"/>
    <property type="evidence" value="ECO:0007669"/>
    <property type="project" value="TreeGrafter"/>
</dbReference>
<evidence type="ECO:0000256" key="3">
    <source>
        <dbReference type="ARBA" id="ARBA00012663"/>
    </source>
</evidence>
<reference evidence="9 10" key="1">
    <citation type="journal article" date="2016" name="Nat. Commun.">
        <title>Thousands of microbial genomes shed light on interconnected biogeochemical processes in an aquifer system.</title>
        <authorList>
            <person name="Anantharaman K."/>
            <person name="Brown C.T."/>
            <person name="Hug L.A."/>
            <person name="Sharon I."/>
            <person name="Castelle C.J."/>
            <person name="Probst A.J."/>
            <person name="Thomas B.C."/>
            <person name="Singh A."/>
            <person name="Wilkins M.J."/>
            <person name="Karaoz U."/>
            <person name="Brodie E.L."/>
            <person name="Williams K.H."/>
            <person name="Hubbard S.S."/>
            <person name="Banfield J.F."/>
        </authorList>
    </citation>
    <scope>NUCLEOTIDE SEQUENCE [LARGE SCALE GENOMIC DNA]</scope>
</reference>
<dbReference type="InterPro" id="IPR050226">
    <property type="entry name" value="NagZ_Beta-hexosaminidase"/>
</dbReference>
<evidence type="ECO:0000256" key="5">
    <source>
        <dbReference type="ARBA" id="ARBA00023295"/>
    </source>
</evidence>
<evidence type="ECO:0000313" key="9">
    <source>
        <dbReference type="EMBL" id="OGZ23884.1"/>
    </source>
</evidence>
<dbReference type="Proteomes" id="UP000178647">
    <property type="component" value="Unassembled WGS sequence"/>
</dbReference>
<dbReference type="GO" id="GO:0004563">
    <property type="term" value="F:beta-N-acetylhexosaminidase activity"/>
    <property type="evidence" value="ECO:0007669"/>
    <property type="project" value="UniProtKB-EC"/>
</dbReference>
<dbReference type="STRING" id="1801672.A2896_02965"/>
<evidence type="ECO:0000256" key="1">
    <source>
        <dbReference type="ARBA" id="ARBA00001231"/>
    </source>
</evidence>
<keyword evidence="7" id="KW-0812">Transmembrane</keyword>
<sequence length="738" mass="81749">MPEEDKKLAYLKREEVKTMQKDVAGLREGEAKQEREKISQIKTAEETQKEQLREREAQKAVQERKLAEEAAIKREEEMKRMREERKQQGTILEKEGMAKQEERTEGFKEIMKETQAREEEARKSFLERVAAKAESLPVNTQDEIMPPPPIAAPQPQKEIPKSFFKKTSFFQKLGVRIVLIILVLTVIAGLTSFWYWYSKVRTKPAPAPAENIKTELIVPAALITSENSQTIEFSNAAELNIALAELLKTAGTPGQSTRLVLENTTENKIWGIKEFFEALPIKAPDGLIAKLNHDFTLLVSSQEEGQRIALVAKIKEEGIAPILDSWEKTMESDLAGLFDLLGKTAPALSPSFKNGSYLNVPFRFQTFSLQDLGIVYTIDNEYFILTTSWQGLQKILDKLKGEPVSLLPFSPNQGAEFVLKSLSLKEKIGQVLLVGLGDKTTALALDKLLENVQPGSVLLLEGNIKDETQLKELTQGLQKASLSYTGLPLLIATDQEGGAIARVTFAQEKTAQNDIADADQAFRIGLKRGEELLALGINLNLGPMLDSAESGDFLFSRSFQKGLAAAAELAKSLIFGQKESGIFTALKHFPGYDGIIFDPEKKLAILPKTPDTSYFLRAAAAAPELIMTANAVYADLDKNLPFTFSPAAIDFLKNKLGENYLIVSDDLCQESLLDQFSLEEIVKLPIKAGVDILTCSDPVKARAAAAILYTAVTNKEISEERINSSVLKIIQLKESLVE</sequence>
<dbReference type="Gene3D" id="3.20.20.300">
    <property type="entry name" value="Glycoside hydrolase, family 3, N-terminal domain"/>
    <property type="match status" value="1"/>
</dbReference>
<feature type="transmembrane region" description="Helical" evidence="7">
    <location>
        <begin position="173"/>
        <end position="197"/>
    </location>
</feature>
<keyword evidence="7" id="KW-1133">Transmembrane helix</keyword>
<name>A0A1G2EDH6_9BACT</name>
<dbReference type="EC" id="3.2.1.52" evidence="3"/>
<dbReference type="PANTHER" id="PTHR30480:SF13">
    <property type="entry name" value="BETA-HEXOSAMINIDASE"/>
    <property type="match status" value="1"/>
</dbReference>
<dbReference type="GO" id="GO:0005975">
    <property type="term" value="P:carbohydrate metabolic process"/>
    <property type="evidence" value="ECO:0007669"/>
    <property type="project" value="InterPro"/>
</dbReference>
<dbReference type="PANTHER" id="PTHR30480">
    <property type="entry name" value="BETA-HEXOSAMINIDASE-RELATED"/>
    <property type="match status" value="1"/>
</dbReference>
<dbReference type="InterPro" id="IPR036962">
    <property type="entry name" value="Glyco_hydro_3_N_sf"/>
</dbReference>
<evidence type="ECO:0000259" key="8">
    <source>
        <dbReference type="Pfam" id="PF00933"/>
    </source>
</evidence>
<dbReference type="EMBL" id="MHMH01000022">
    <property type="protein sequence ID" value="OGZ23884.1"/>
    <property type="molecule type" value="Genomic_DNA"/>
</dbReference>
<dbReference type="InterPro" id="IPR001764">
    <property type="entry name" value="Glyco_hydro_3_N"/>
</dbReference>
<dbReference type="AlphaFoldDB" id="A0A1G2EDH6"/>
<comment type="caution">
    <text evidence="9">The sequence shown here is derived from an EMBL/GenBank/DDBJ whole genome shotgun (WGS) entry which is preliminary data.</text>
</comment>
<keyword evidence="5" id="KW-0326">Glycosidase</keyword>
<keyword evidence="4" id="KW-0378">Hydrolase</keyword>
<evidence type="ECO:0000256" key="6">
    <source>
        <dbReference type="SAM" id="MobiDB-lite"/>
    </source>
</evidence>
<evidence type="ECO:0000313" key="10">
    <source>
        <dbReference type="Proteomes" id="UP000178647"/>
    </source>
</evidence>
<feature type="region of interest" description="Disordered" evidence="6">
    <location>
        <begin position="20"/>
        <end position="65"/>
    </location>
</feature>
<dbReference type="Pfam" id="PF00933">
    <property type="entry name" value="Glyco_hydro_3"/>
    <property type="match status" value="1"/>
</dbReference>
<comment type="similarity">
    <text evidence="2">Belongs to the glycosyl hydrolase 3 family.</text>
</comment>
<keyword evidence="7" id="KW-0472">Membrane</keyword>
<comment type="catalytic activity">
    <reaction evidence="1">
        <text>Hydrolysis of terminal non-reducing N-acetyl-D-hexosamine residues in N-acetyl-beta-D-hexosaminides.</text>
        <dbReference type="EC" id="3.2.1.52"/>
    </reaction>
</comment>